<dbReference type="Proteomes" id="UP001176961">
    <property type="component" value="Unassembled WGS sequence"/>
</dbReference>
<feature type="transmembrane region" description="Helical" evidence="1">
    <location>
        <begin position="45"/>
        <end position="67"/>
    </location>
</feature>
<protein>
    <submittedName>
        <fullName evidence="2">Uncharacterized protein</fullName>
    </submittedName>
</protein>
<evidence type="ECO:0000256" key="1">
    <source>
        <dbReference type="SAM" id="Phobius"/>
    </source>
</evidence>
<feature type="transmembrane region" description="Helical" evidence="1">
    <location>
        <begin position="113"/>
        <end position="135"/>
    </location>
</feature>
<dbReference type="EMBL" id="CATQJL010000305">
    <property type="protein sequence ID" value="CAJ0603854.1"/>
    <property type="molecule type" value="Genomic_DNA"/>
</dbReference>
<accession>A0AA36H543</accession>
<keyword evidence="1" id="KW-1133">Transmembrane helix</keyword>
<gene>
    <name evidence="2" type="ORF">CYNAS_LOCUS15837</name>
</gene>
<keyword evidence="1" id="KW-0472">Membrane</keyword>
<feature type="transmembrane region" description="Helical" evidence="1">
    <location>
        <begin position="79"/>
        <end position="101"/>
    </location>
</feature>
<evidence type="ECO:0000313" key="2">
    <source>
        <dbReference type="EMBL" id="CAJ0603854.1"/>
    </source>
</evidence>
<organism evidence="2 3">
    <name type="scientific">Cylicocyclus nassatus</name>
    <name type="common">Nematode worm</name>
    <dbReference type="NCBI Taxonomy" id="53992"/>
    <lineage>
        <taxon>Eukaryota</taxon>
        <taxon>Metazoa</taxon>
        <taxon>Ecdysozoa</taxon>
        <taxon>Nematoda</taxon>
        <taxon>Chromadorea</taxon>
        <taxon>Rhabditida</taxon>
        <taxon>Rhabditina</taxon>
        <taxon>Rhabditomorpha</taxon>
        <taxon>Strongyloidea</taxon>
        <taxon>Strongylidae</taxon>
        <taxon>Cylicocyclus</taxon>
    </lineage>
</organism>
<comment type="caution">
    <text evidence="2">The sequence shown here is derived from an EMBL/GenBank/DDBJ whole genome shotgun (WGS) entry which is preliminary data.</text>
</comment>
<sequence length="176" mass="20086">MALVIVVTKSPPQMKTYKWIIINFTVRESVLVQRHTVVNFQLTTFFTDVIICFLFDPIPLFPAVACYSKTWLANVDENANYILLIMMPVTTTLFPMLILLSTRYINVPFGAQFWNMVVAQAVSMHSPLNTIMVLLSTRHYRNAVFYIIRRISQSFGRSNGISVKATSSSRLVTVLK</sequence>
<proteinExistence type="predicted"/>
<dbReference type="AlphaFoldDB" id="A0AA36H543"/>
<dbReference type="Pfam" id="PF10327">
    <property type="entry name" value="7TM_GPCR_Sri"/>
    <property type="match status" value="1"/>
</dbReference>
<name>A0AA36H543_CYLNA</name>
<reference evidence="2" key="1">
    <citation type="submission" date="2023-07" db="EMBL/GenBank/DDBJ databases">
        <authorList>
            <consortium name="CYATHOMIX"/>
        </authorList>
    </citation>
    <scope>NUCLEOTIDE SEQUENCE</scope>
    <source>
        <strain evidence="2">N/A</strain>
    </source>
</reference>
<evidence type="ECO:0000313" key="3">
    <source>
        <dbReference type="Proteomes" id="UP001176961"/>
    </source>
</evidence>
<keyword evidence="1" id="KW-0812">Transmembrane</keyword>
<keyword evidence="3" id="KW-1185">Reference proteome</keyword>
<dbReference type="InterPro" id="IPR019429">
    <property type="entry name" value="7TM_GPCR_serpentine_rcpt_Sri"/>
</dbReference>